<sequence length="68" mass="7723">MDDLLRHRSNHRPCAACAPTFRNMPSNMVFVLVIPYSHSKTVIARVLILIGFDRLPCVYLAVTFYGLT</sequence>
<evidence type="ECO:0000313" key="1">
    <source>
        <dbReference type="EMBL" id="KAJ1369751.1"/>
    </source>
</evidence>
<name>A0AAD5R559_PARTN</name>
<evidence type="ECO:0000313" key="2">
    <source>
        <dbReference type="Proteomes" id="UP001196413"/>
    </source>
</evidence>
<gene>
    <name evidence="1" type="ORF">KIN20_031299</name>
</gene>
<accession>A0AAD5R559</accession>
<dbReference type="AlphaFoldDB" id="A0AAD5R559"/>
<dbReference type="EMBL" id="JAHQIW010006674">
    <property type="protein sequence ID" value="KAJ1369751.1"/>
    <property type="molecule type" value="Genomic_DNA"/>
</dbReference>
<proteinExistence type="predicted"/>
<dbReference type="Proteomes" id="UP001196413">
    <property type="component" value="Unassembled WGS sequence"/>
</dbReference>
<organism evidence="1 2">
    <name type="scientific">Parelaphostrongylus tenuis</name>
    <name type="common">Meningeal worm</name>
    <dbReference type="NCBI Taxonomy" id="148309"/>
    <lineage>
        <taxon>Eukaryota</taxon>
        <taxon>Metazoa</taxon>
        <taxon>Ecdysozoa</taxon>
        <taxon>Nematoda</taxon>
        <taxon>Chromadorea</taxon>
        <taxon>Rhabditida</taxon>
        <taxon>Rhabditina</taxon>
        <taxon>Rhabditomorpha</taxon>
        <taxon>Strongyloidea</taxon>
        <taxon>Metastrongylidae</taxon>
        <taxon>Parelaphostrongylus</taxon>
    </lineage>
</organism>
<protein>
    <submittedName>
        <fullName evidence="1">Uncharacterized protein</fullName>
    </submittedName>
</protein>
<comment type="caution">
    <text evidence="1">The sequence shown here is derived from an EMBL/GenBank/DDBJ whole genome shotgun (WGS) entry which is preliminary data.</text>
</comment>
<keyword evidence="2" id="KW-1185">Reference proteome</keyword>
<reference evidence="1" key="1">
    <citation type="submission" date="2021-06" db="EMBL/GenBank/DDBJ databases">
        <title>Parelaphostrongylus tenuis whole genome reference sequence.</title>
        <authorList>
            <person name="Garwood T.J."/>
            <person name="Larsen P.A."/>
            <person name="Fountain-Jones N.M."/>
            <person name="Garbe J.R."/>
            <person name="Macchietto M.G."/>
            <person name="Kania S.A."/>
            <person name="Gerhold R.W."/>
            <person name="Richards J.E."/>
            <person name="Wolf T.M."/>
        </authorList>
    </citation>
    <scope>NUCLEOTIDE SEQUENCE</scope>
    <source>
        <strain evidence="1">MNPRO001-30</strain>
        <tissue evidence="1">Meninges</tissue>
    </source>
</reference>